<name>X1V3I7_9ZZZZ</name>
<dbReference type="AlphaFoldDB" id="X1V3I7"/>
<gene>
    <name evidence="1" type="ORF">S12H4_41459</name>
</gene>
<feature type="non-terminal residue" evidence="1">
    <location>
        <position position="41"/>
    </location>
</feature>
<proteinExistence type="predicted"/>
<organism evidence="1">
    <name type="scientific">marine sediment metagenome</name>
    <dbReference type="NCBI Taxonomy" id="412755"/>
    <lineage>
        <taxon>unclassified sequences</taxon>
        <taxon>metagenomes</taxon>
        <taxon>ecological metagenomes</taxon>
    </lineage>
</organism>
<dbReference type="EMBL" id="BARW01025267">
    <property type="protein sequence ID" value="GAJ06736.1"/>
    <property type="molecule type" value="Genomic_DNA"/>
</dbReference>
<reference evidence="1" key="1">
    <citation type="journal article" date="2014" name="Front. Microbiol.">
        <title>High frequency of phylogenetically diverse reductive dehalogenase-homologous genes in deep subseafloor sedimentary metagenomes.</title>
        <authorList>
            <person name="Kawai M."/>
            <person name="Futagami T."/>
            <person name="Toyoda A."/>
            <person name="Takaki Y."/>
            <person name="Nishi S."/>
            <person name="Hori S."/>
            <person name="Arai W."/>
            <person name="Tsubouchi T."/>
            <person name="Morono Y."/>
            <person name="Uchiyama I."/>
            <person name="Ito T."/>
            <person name="Fujiyama A."/>
            <person name="Inagaki F."/>
            <person name="Takami H."/>
        </authorList>
    </citation>
    <scope>NUCLEOTIDE SEQUENCE</scope>
    <source>
        <strain evidence="1">Expedition CK06-06</strain>
    </source>
</reference>
<protein>
    <submittedName>
        <fullName evidence="1">Uncharacterized protein</fullName>
    </submittedName>
</protein>
<sequence>MVSKAITKAVLMVLFLAIHGCGSSFSGGPYQATGIKIGEVT</sequence>
<evidence type="ECO:0000313" key="1">
    <source>
        <dbReference type="EMBL" id="GAJ06736.1"/>
    </source>
</evidence>
<accession>X1V3I7</accession>
<comment type="caution">
    <text evidence="1">The sequence shown here is derived from an EMBL/GenBank/DDBJ whole genome shotgun (WGS) entry which is preliminary data.</text>
</comment>